<sequence>MQTMLSIFLLVSSFCFLLPSNGVSLANPLRHASTLRLPSTSVGPIDIAFDSACVGPYTGFRR</sequence>
<name>A0A2K1Z494_POPTR</name>
<reference evidence="2 3" key="1">
    <citation type="journal article" date="2006" name="Science">
        <title>The genome of black cottonwood, Populus trichocarpa (Torr. &amp; Gray).</title>
        <authorList>
            <person name="Tuskan G.A."/>
            <person name="Difazio S."/>
            <person name="Jansson S."/>
            <person name="Bohlmann J."/>
            <person name="Grigoriev I."/>
            <person name="Hellsten U."/>
            <person name="Putnam N."/>
            <person name="Ralph S."/>
            <person name="Rombauts S."/>
            <person name="Salamov A."/>
            <person name="Schein J."/>
            <person name="Sterck L."/>
            <person name="Aerts A."/>
            <person name="Bhalerao R.R."/>
            <person name="Bhalerao R.P."/>
            <person name="Blaudez D."/>
            <person name="Boerjan W."/>
            <person name="Brun A."/>
            <person name="Brunner A."/>
            <person name="Busov V."/>
            <person name="Campbell M."/>
            <person name="Carlson J."/>
            <person name="Chalot M."/>
            <person name="Chapman J."/>
            <person name="Chen G.L."/>
            <person name="Cooper D."/>
            <person name="Coutinho P.M."/>
            <person name="Couturier J."/>
            <person name="Covert S."/>
            <person name="Cronk Q."/>
            <person name="Cunningham R."/>
            <person name="Davis J."/>
            <person name="Degroeve S."/>
            <person name="Dejardin A."/>
            <person name="Depamphilis C."/>
            <person name="Detter J."/>
            <person name="Dirks B."/>
            <person name="Dubchak I."/>
            <person name="Duplessis S."/>
            <person name="Ehlting J."/>
            <person name="Ellis B."/>
            <person name="Gendler K."/>
            <person name="Goodstein D."/>
            <person name="Gribskov M."/>
            <person name="Grimwood J."/>
            <person name="Groover A."/>
            <person name="Gunter L."/>
            <person name="Hamberger B."/>
            <person name="Heinze B."/>
            <person name="Helariutta Y."/>
            <person name="Henrissat B."/>
            <person name="Holligan D."/>
            <person name="Holt R."/>
            <person name="Huang W."/>
            <person name="Islam-Faridi N."/>
            <person name="Jones S."/>
            <person name="Jones-Rhoades M."/>
            <person name="Jorgensen R."/>
            <person name="Joshi C."/>
            <person name="Kangasjarvi J."/>
            <person name="Karlsson J."/>
            <person name="Kelleher C."/>
            <person name="Kirkpatrick R."/>
            <person name="Kirst M."/>
            <person name="Kohler A."/>
            <person name="Kalluri U."/>
            <person name="Larimer F."/>
            <person name="Leebens-Mack J."/>
            <person name="Leple J.C."/>
            <person name="Locascio P."/>
            <person name="Lou Y."/>
            <person name="Lucas S."/>
            <person name="Martin F."/>
            <person name="Montanini B."/>
            <person name="Napoli C."/>
            <person name="Nelson D.R."/>
            <person name="Nelson C."/>
            <person name="Nieminen K."/>
            <person name="Nilsson O."/>
            <person name="Pereda V."/>
            <person name="Peter G."/>
            <person name="Philippe R."/>
            <person name="Pilate G."/>
            <person name="Poliakov A."/>
            <person name="Razumovskaya J."/>
            <person name="Richardson P."/>
            <person name="Rinaldi C."/>
            <person name="Ritland K."/>
            <person name="Rouze P."/>
            <person name="Ryaboy D."/>
            <person name="Schmutz J."/>
            <person name="Schrader J."/>
            <person name="Segerman B."/>
            <person name="Shin H."/>
            <person name="Siddiqui A."/>
            <person name="Sterky F."/>
            <person name="Terry A."/>
            <person name="Tsai C.J."/>
            <person name="Uberbacher E."/>
            <person name="Unneberg P."/>
            <person name="Vahala J."/>
            <person name="Wall K."/>
            <person name="Wessler S."/>
            <person name="Yang G."/>
            <person name="Yin T."/>
            <person name="Douglas C."/>
            <person name="Marra M."/>
            <person name="Sandberg G."/>
            <person name="Van de Peer Y."/>
            <person name="Rokhsar D."/>
        </authorList>
    </citation>
    <scope>NUCLEOTIDE SEQUENCE [LARGE SCALE GENOMIC DNA]</scope>
    <source>
        <strain evidence="3">cv. Nisqually</strain>
    </source>
</reference>
<accession>A0A2K1Z494</accession>
<dbReference type="Proteomes" id="UP000006729">
    <property type="component" value="Chromosome 9"/>
</dbReference>
<evidence type="ECO:0000313" key="2">
    <source>
        <dbReference type="EMBL" id="PNT20095.1"/>
    </source>
</evidence>
<protein>
    <submittedName>
        <fullName evidence="2">Uncharacterized protein</fullName>
    </submittedName>
</protein>
<evidence type="ECO:0000313" key="3">
    <source>
        <dbReference type="Proteomes" id="UP000006729"/>
    </source>
</evidence>
<proteinExistence type="predicted"/>
<evidence type="ECO:0000256" key="1">
    <source>
        <dbReference type="SAM" id="SignalP"/>
    </source>
</evidence>
<keyword evidence="3" id="KW-1185">Reference proteome</keyword>
<organism evidence="2 3">
    <name type="scientific">Populus trichocarpa</name>
    <name type="common">Western balsam poplar</name>
    <name type="synonym">Populus balsamifera subsp. trichocarpa</name>
    <dbReference type="NCBI Taxonomy" id="3694"/>
    <lineage>
        <taxon>Eukaryota</taxon>
        <taxon>Viridiplantae</taxon>
        <taxon>Streptophyta</taxon>
        <taxon>Embryophyta</taxon>
        <taxon>Tracheophyta</taxon>
        <taxon>Spermatophyta</taxon>
        <taxon>Magnoliopsida</taxon>
        <taxon>eudicotyledons</taxon>
        <taxon>Gunneridae</taxon>
        <taxon>Pentapetalae</taxon>
        <taxon>rosids</taxon>
        <taxon>fabids</taxon>
        <taxon>Malpighiales</taxon>
        <taxon>Salicaceae</taxon>
        <taxon>Saliceae</taxon>
        <taxon>Populus</taxon>
    </lineage>
</organism>
<gene>
    <name evidence="2" type="ORF">POPTR_009G072700</name>
</gene>
<keyword evidence="1" id="KW-0732">Signal</keyword>
<dbReference type="InParanoid" id="A0A2K1Z494"/>
<dbReference type="EMBL" id="CM009298">
    <property type="protein sequence ID" value="PNT20095.1"/>
    <property type="molecule type" value="Genomic_DNA"/>
</dbReference>
<feature type="chain" id="PRO_5014337812" evidence="1">
    <location>
        <begin position="23"/>
        <end position="62"/>
    </location>
</feature>
<feature type="signal peptide" evidence="1">
    <location>
        <begin position="1"/>
        <end position="22"/>
    </location>
</feature>
<dbReference type="AlphaFoldDB" id="A0A2K1Z494"/>